<dbReference type="Proteomes" id="UP000050741">
    <property type="component" value="Unassembled WGS sequence"/>
</dbReference>
<feature type="compositionally biased region" description="Low complexity" evidence="4">
    <location>
        <begin position="186"/>
        <end position="201"/>
    </location>
</feature>
<reference evidence="5" key="1">
    <citation type="submission" date="2013-12" db="EMBL/GenBank/DDBJ databases">
        <authorList>
            <person name="Aslett M."/>
        </authorList>
    </citation>
    <scope>NUCLEOTIDE SEQUENCE [LARGE SCALE GENOMIC DNA]</scope>
    <source>
        <strain evidence="5">Lindley</strain>
    </source>
</reference>
<reference evidence="6" key="3">
    <citation type="submission" date="2016-06" db="UniProtKB">
        <authorList>
            <consortium name="WormBaseParasite"/>
        </authorList>
    </citation>
    <scope>IDENTIFICATION</scope>
</reference>
<dbReference type="InterPro" id="IPR033494">
    <property type="entry name" value="NUDE"/>
</dbReference>
<comment type="similarity">
    <text evidence="1">Belongs to the nudE family.</text>
</comment>
<reference evidence="5" key="2">
    <citation type="submission" date="2014-05" db="EMBL/GenBank/DDBJ databases">
        <title>The genome and life-stage specific transcriptomes of Globodera pallida elucidate key aspects of plant parasitism by a cyst nematode.</title>
        <authorList>
            <person name="Cotton J.A."/>
            <person name="Lilley C.J."/>
            <person name="Jones L.M."/>
            <person name="Kikuchi T."/>
            <person name="Reid A.J."/>
            <person name="Thorpe P."/>
            <person name="Tsai I.J."/>
            <person name="Beasley H."/>
            <person name="Blok V."/>
            <person name="Cock P.J.A."/>
            <person name="Van den Akker S.E."/>
            <person name="Holroyd N."/>
            <person name="Hunt M."/>
            <person name="Mantelin S."/>
            <person name="Naghra H."/>
            <person name="Pain A."/>
            <person name="Palomares-Rius J.E."/>
            <person name="Zarowiecki M."/>
            <person name="Berriman M."/>
            <person name="Jones J.T."/>
            <person name="Urwin P.E."/>
        </authorList>
    </citation>
    <scope>NUCLEOTIDE SEQUENCE [LARGE SCALE GENOMIC DNA]</scope>
    <source>
        <strain evidence="5">Lindley</strain>
    </source>
</reference>
<evidence type="ECO:0000256" key="1">
    <source>
        <dbReference type="ARBA" id="ARBA00007429"/>
    </source>
</evidence>
<accession>A0A183BNX7</accession>
<organism evidence="5 6">
    <name type="scientific">Globodera pallida</name>
    <name type="common">Potato cyst nematode worm</name>
    <name type="synonym">Heterodera pallida</name>
    <dbReference type="NCBI Taxonomy" id="36090"/>
    <lineage>
        <taxon>Eukaryota</taxon>
        <taxon>Metazoa</taxon>
        <taxon>Ecdysozoa</taxon>
        <taxon>Nematoda</taxon>
        <taxon>Chromadorea</taxon>
        <taxon>Rhabditida</taxon>
        <taxon>Tylenchina</taxon>
        <taxon>Tylenchomorpha</taxon>
        <taxon>Tylenchoidea</taxon>
        <taxon>Heteroderidae</taxon>
        <taxon>Heteroderinae</taxon>
        <taxon>Globodera</taxon>
    </lineage>
</organism>
<dbReference type="GO" id="GO:0005871">
    <property type="term" value="C:kinesin complex"/>
    <property type="evidence" value="ECO:0007669"/>
    <property type="project" value="TreeGrafter"/>
</dbReference>
<dbReference type="GO" id="GO:0016477">
    <property type="term" value="P:cell migration"/>
    <property type="evidence" value="ECO:0007669"/>
    <property type="project" value="TreeGrafter"/>
</dbReference>
<dbReference type="AlphaFoldDB" id="A0A183BNX7"/>
<evidence type="ECO:0000256" key="2">
    <source>
        <dbReference type="ARBA" id="ARBA00023054"/>
    </source>
</evidence>
<dbReference type="GO" id="GO:0051642">
    <property type="term" value="P:centrosome localization"/>
    <property type="evidence" value="ECO:0007669"/>
    <property type="project" value="TreeGrafter"/>
</dbReference>
<sequence length="274" mass="31076">MSSSTPNSLIRKEIERYKSMYEREREQFEEFQRYSKELEAEMELELKQRDVKVAELESVKRRQSSVLEQLKTKSDKDRREHCATEEQLRTRLLNSDECCTELRHKLRAVEQKNDDLERRERIHAQQLIDLSERYDQCLERCAMLEAGMFVPSQQQLQSPPSATNGVPAFHASGTDHVEQPMDFAAASANDDASSTAATGAGVSPEGSTIRQTLNGRHSQQLIEQMLRKVEAAEAHLNSSFSSSPVSSFYDSPPAAAMASVNGFQRHFNGTENNF</sequence>
<dbReference type="GO" id="GO:0000776">
    <property type="term" value="C:kinetochore"/>
    <property type="evidence" value="ECO:0007669"/>
    <property type="project" value="TreeGrafter"/>
</dbReference>
<dbReference type="WBParaSite" id="GPLIN_000231300">
    <property type="protein sequence ID" value="GPLIN_000231300"/>
    <property type="gene ID" value="GPLIN_000231300"/>
</dbReference>
<dbReference type="Gene3D" id="6.10.250.1080">
    <property type="match status" value="1"/>
</dbReference>
<dbReference type="GO" id="GO:0007059">
    <property type="term" value="P:chromosome segregation"/>
    <property type="evidence" value="ECO:0007669"/>
    <property type="project" value="TreeGrafter"/>
</dbReference>
<feature type="coiled-coil region" evidence="3">
    <location>
        <begin position="99"/>
        <end position="126"/>
    </location>
</feature>
<dbReference type="GO" id="GO:0000132">
    <property type="term" value="P:establishment of mitotic spindle orientation"/>
    <property type="evidence" value="ECO:0007669"/>
    <property type="project" value="TreeGrafter"/>
</dbReference>
<dbReference type="GO" id="GO:0007100">
    <property type="term" value="P:mitotic centrosome separation"/>
    <property type="evidence" value="ECO:0007669"/>
    <property type="project" value="TreeGrafter"/>
</dbReference>
<evidence type="ECO:0000256" key="4">
    <source>
        <dbReference type="SAM" id="MobiDB-lite"/>
    </source>
</evidence>
<dbReference type="GO" id="GO:0005813">
    <property type="term" value="C:centrosome"/>
    <property type="evidence" value="ECO:0007669"/>
    <property type="project" value="TreeGrafter"/>
</dbReference>
<dbReference type="PANTHER" id="PTHR10921">
    <property type="entry name" value="NUCLEAR DISTRIBUTION PROTEIN NUDE HOMOLOG 1"/>
    <property type="match status" value="1"/>
</dbReference>
<feature type="coiled-coil region" evidence="3">
    <location>
        <begin position="7"/>
        <end position="73"/>
    </location>
</feature>
<feature type="region of interest" description="Disordered" evidence="4">
    <location>
        <begin position="186"/>
        <end position="210"/>
    </location>
</feature>
<proteinExistence type="inferred from homology"/>
<dbReference type="GO" id="GO:0008017">
    <property type="term" value="F:microtubule binding"/>
    <property type="evidence" value="ECO:0007669"/>
    <property type="project" value="InterPro"/>
</dbReference>
<protein>
    <submittedName>
        <fullName evidence="6">Uncharacterized protein</fullName>
    </submittedName>
</protein>
<evidence type="ECO:0000256" key="3">
    <source>
        <dbReference type="SAM" id="Coils"/>
    </source>
</evidence>
<evidence type="ECO:0000313" key="6">
    <source>
        <dbReference type="WBParaSite" id="GPLIN_000231300"/>
    </source>
</evidence>
<dbReference type="GO" id="GO:0007020">
    <property type="term" value="P:microtubule nucleation"/>
    <property type="evidence" value="ECO:0007669"/>
    <property type="project" value="TreeGrafter"/>
</dbReference>
<name>A0A183BNX7_GLOPA</name>
<evidence type="ECO:0000313" key="5">
    <source>
        <dbReference type="Proteomes" id="UP000050741"/>
    </source>
</evidence>
<feature type="region of interest" description="Disordered" evidence="4">
    <location>
        <begin position="153"/>
        <end position="173"/>
    </location>
</feature>
<keyword evidence="2 3" id="KW-0175">Coiled coil</keyword>
<dbReference type="PANTHER" id="PTHR10921:SF1">
    <property type="entry name" value="NUCLEAR DISTRIBUTION PROTEIN NUDE HOMOLOG"/>
    <property type="match status" value="1"/>
</dbReference>
<keyword evidence="5" id="KW-1185">Reference proteome</keyword>
<dbReference type="GO" id="GO:0047496">
    <property type="term" value="P:vesicle transport along microtubule"/>
    <property type="evidence" value="ECO:0007669"/>
    <property type="project" value="TreeGrafter"/>
</dbReference>